<dbReference type="GO" id="GO:0006281">
    <property type="term" value="P:DNA repair"/>
    <property type="evidence" value="ECO:0007669"/>
    <property type="project" value="UniProtKB-KW"/>
</dbReference>
<gene>
    <name evidence="14" type="ORF">A3B31_01040</name>
</gene>
<evidence type="ECO:0000256" key="6">
    <source>
        <dbReference type="ARBA" id="ARBA00022813"/>
    </source>
</evidence>
<dbReference type="PANTHER" id="PTHR33516:SF2">
    <property type="entry name" value="LEXA REPRESSOR-RELATED"/>
    <property type="match status" value="1"/>
</dbReference>
<dbReference type="AlphaFoldDB" id="A0A1G2BQ03"/>
<dbReference type="PRINTS" id="PR00726">
    <property type="entry name" value="LEXASERPTASE"/>
</dbReference>
<protein>
    <submittedName>
        <fullName evidence="14">Repressor LexA</fullName>
    </submittedName>
</protein>
<dbReference type="Gene3D" id="1.10.10.10">
    <property type="entry name" value="Winged helix-like DNA-binding domain superfamily/Winged helix DNA-binding domain"/>
    <property type="match status" value="1"/>
</dbReference>
<dbReference type="InterPro" id="IPR036390">
    <property type="entry name" value="WH_DNA-bd_sf"/>
</dbReference>
<dbReference type="GO" id="GO:0004252">
    <property type="term" value="F:serine-type endopeptidase activity"/>
    <property type="evidence" value="ECO:0007669"/>
    <property type="project" value="InterPro"/>
</dbReference>
<evidence type="ECO:0000259" key="13">
    <source>
        <dbReference type="Pfam" id="PF00717"/>
    </source>
</evidence>
<feature type="domain" description="Peptidase S24/S26A/S26B/S26C" evidence="13">
    <location>
        <begin position="70"/>
        <end position="181"/>
    </location>
</feature>
<evidence type="ECO:0000256" key="12">
    <source>
        <dbReference type="RuleBase" id="RU003991"/>
    </source>
</evidence>
<dbReference type="CDD" id="cd06529">
    <property type="entry name" value="S24_LexA-like"/>
    <property type="match status" value="1"/>
</dbReference>
<name>A0A1G2BQ03_9BACT</name>
<evidence type="ECO:0000256" key="1">
    <source>
        <dbReference type="ARBA" id="ARBA00007484"/>
    </source>
</evidence>
<keyword evidence="5 12" id="KW-0378">Hydrolase</keyword>
<proteinExistence type="inferred from homology"/>
<keyword evidence="6 12" id="KW-0068">Autocatalytic cleavage</keyword>
<evidence type="ECO:0000256" key="8">
    <source>
        <dbReference type="ARBA" id="ARBA00023125"/>
    </source>
</evidence>
<evidence type="ECO:0000313" key="15">
    <source>
        <dbReference type="Proteomes" id="UP000177349"/>
    </source>
</evidence>
<evidence type="ECO:0000256" key="10">
    <source>
        <dbReference type="ARBA" id="ARBA00023204"/>
    </source>
</evidence>
<keyword evidence="4" id="KW-0227">DNA damage</keyword>
<keyword evidence="8" id="KW-0238">DNA-binding</keyword>
<dbReference type="GO" id="GO:0006260">
    <property type="term" value="P:DNA replication"/>
    <property type="evidence" value="ECO:0007669"/>
    <property type="project" value="UniProtKB-KW"/>
</dbReference>
<dbReference type="SUPFAM" id="SSF46785">
    <property type="entry name" value="Winged helix' DNA-binding domain"/>
    <property type="match status" value="1"/>
</dbReference>
<evidence type="ECO:0000256" key="2">
    <source>
        <dbReference type="ARBA" id="ARBA00022491"/>
    </source>
</evidence>
<keyword evidence="9" id="KW-0804">Transcription</keyword>
<evidence type="ECO:0000256" key="7">
    <source>
        <dbReference type="ARBA" id="ARBA00023015"/>
    </source>
</evidence>
<dbReference type="PANTHER" id="PTHR33516">
    <property type="entry name" value="LEXA REPRESSOR"/>
    <property type="match status" value="1"/>
</dbReference>
<keyword evidence="3" id="KW-0235">DNA replication</keyword>
<dbReference type="InterPro" id="IPR039418">
    <property type="entry name" value="LexA-like"/>
</dbReference>
<dbReference type="InterPro" id="IPR015927">
    <property type="entry name" value="Peptidase_S24_S26A/B/C"/>
</dbReference>
<dbReference type="Pfam" id="PF00717">
    <property type="entry name" value="Peptidase_S24"/>
    <property type="match status" value="1"/>
</dbReference>
<evidence type="ECO:0000256" key="3">
    <source>
        <dbReference type="ARBA" id="ARBA00022705"/>
    </source>
</evidence>
<dbReference type="NCBIfam" id="NF007621">
    <property type="entry name" value="PRK10276.1"/>
    <property type="match status" value="1"/>
</dbReference>
<dbReference type="NCBIfam" id="TIGR00498">
    <property type="entry name" value="lexA"/>
    <property type="match status" value="1"/>
</dbReference>
<evidence type="ECO:0000256" key="9">
    <source>
        <dbReference type="ARBA" id="ARBA00023163"/>
    </source>
</evidence>
<dbReference type="Proteomes" id="UP000177349">
    <property type="component" value="Unassembled WGS sequence"/>
</dbReference>
<keyword evidence="10" id="KW-0234">DNA repair</keyword>
<evidence type="ECO:0000313" key="14">
    <source>
        <dbReference type="EMBL" id="OGY91178.1"/>
    </source>
</evidence>
<evidence type="ECO:0000256" key="5">
    <source>
        <dbReference type="ARBA" id="ARBA00022801"/>
    </source>
</evidence>
<dbReference type="SUPFAM" id="SSF51306">
    <property type="entry name" value="LexA/Signal peptidase"/>
    <property type="match status" value="1"/>
</dbReference>
<dbReference type="Gene3D" id="2.10.109.10">
    <property type="entry name" value="Umud Fragment, subunit A"/>
    <property type="match status" value="1"/>
</dbReference>
<dbReference type="EMBL" id="MHKN01000047">
    <property type="protein sequence ID" value="OGY91178.1"/>
    <property type="molecule type" value="Genomic_DNA"/>
</dbReference>
<evidence type="ECO:0000256" key="4">
    <source>
        <dbReference type="ARBA" id="ARBA00022763"/>
    </source>
</evidence>
<evidence type="ECO:0000256" key="11">
    <source>
        <dbReference type="ARBA" id="ARBA00023236"/>
    </source>
</evidence>
<dbReference type="InterPro" id="IPR006200">
    <property type="entry name" value="LexA"/>
</dbReference>
<comment type="caution">
    <text evidence="14">The sequence shown here is derived from an EMBL/GenBank/DDBJ whole genome shotgun (WGS) entry which is preliminary data.</text>
</comment>
<keyword evidence="7" id="KW-0805">Transcription regulation</keyword>
<keyword evidence="2" id="KW-0678">Repressor</keyword>
<dbReference type="GO" id="GO:0009432">
    <property type="term" value="P:SOS response"/>
    <property type="evidence" value="ECO:0007669"/>
    <property type="project" value="UniProtKB-KW"/>
</dbReference>
<dbReference type="InterPro" id="IPR006197">
    <property type="entry name" value="Peptidase_S24_LexA"/>
</dbReference>
<dbReference type="GO" id="GO:0003677">
    <property type="term" value="F:DNA binding"/>
    <property type="evidence" value="ECO:0007669"/>
    <property type="project" value="UniProtKB-KW"/>
</dbReference>
<keyword evidence="11" id="KW-0742">SOS response</keyword>
<comment type="similarity">
    <text evidence="1 12">Belongs to the peptidase S24 family.</text>
</comment>
<dbReference type="InterPro" id="IPR050077">
    <property type="entry name" value="LexA_repressor"/>
</dbReference>
<dbReference type="InterPro" id="IPR036388">
    <property type="entry name" value="WH-like_DNA-bd_sf"/>
</dbReference>
<sequence length="190" mass="21410">MSKQSQYDKIVAFYHKSRRMPSYGEIMRLVGFKSKNAAYKLVSGMVEQGLLDRDGQGKLIPRQSILSVKLLGTVEAGFPSPAEEELVDTMTLDEYLIHNREATYLLKVKGDSMIEAGIMPGDMVLVERGNDAREGDIVIAEVDHEWTMKYFTKKGARVVLMPANKKYHPITPQDELRIAATVKAVIRKYS</sequence>
<dbReference type="GO" id="GO:0045892">
    <property type="term" value="P:negative regulation of DNA-templated transcription"/>
    <property type="evidence" value="ECO:0007669"/>
    <property type="project" value="InterPro"/>
</dbReference>
<dbReference type="InterPro" id="IPR036286">
    <property type="entry name" value="LexA/Signal_pep-like_sf"/>
</dbReference>
<organism evidence="14 15">
    <name type="scientific">Candidatus Komeilibacteria bacterium RIFCSPLOWO2_01_FULL_53_11</name>
    <dbReference type="NCBI Taxonomy" id="1798552"/>
    <lineage>
        <taxon>Bacteria</taxon>
        <taxon>Candidatus Komeiliibacteriota</taxon>
    </lineage>
</organism>
<accession>A0A1G2BQ03</accession>
<reference evidence="14 15" key="1">
    <citation type="journal article" date="2016" name="Nat. Commun.">
        <title>Thousands of microbial genomes shed light on interconnected biogeochemical processes in an aquifer system.</title>
        <authorList>
            <person name="Anantharaman K."/>
            <person name="Brown C.T."/>
            <person name="Hug L.A."/>
            <person name="Sharon I."/>
            <person name="Castelle C.J."/>
            <person name="Probst A.J."/>
            <person name="Thomas B.C."/>
            <person name="Singh A."/>
            <person name="Wilkins M.J."/>
            <person name="Karaoz U."/>
            <person name="Brodie E.L."/>
            <person name="Williams K.H."/>
            <person name="Hubbard S.S."/>
            <person name="Banfield J.F."/>
        </authorList>
    </citation>
    <scope>NUCLEOTIDE SEQUENCE [LARGE SCALE GENOMIC DNA]</scope>
</reference>